<organism evidence="1 2">
    <name type="scientific">Streptosporangium album</name>
    <dbReference type="NCBI Taxonomy" id="47479"/>
    <lineage>
        <taxon>Bacteria</taxon>
        <taxon>Bacillati</taxon>
        <taxon>Actinomycetota</taxon>
        <taxon>Actinomycetes</taxon>
        <taxon>Streptosporangiales</taxon>
        <taxon>Streptosporangiaceae</taxon>
        <taxon>Streptosporangium</taxon>
    </lineage>
</organism>
<gene>
    <name evidence="1" type="ORF">FHR32_006838</name>
</gene>
<evidence type="ECO:0000313" key="1">
    <source>
        <dbReference type="EMBL" id="MBB4942452.1"/>
    </source>
</evidence>
<name>A0A7W7S2E1_9ACTN</name>
<keyword evidence="2" id="KW-1185">Reference proteome</keyword>
<dbReference type="RefSeq" id="WP_184758411.1">
    <property type="nucleotide sequence ID" value="NZ_BAABEK010000012.1"/>
</dbReference>
<evidence type="ECO:0000313" key="2">
    <source>
        <dbReference type="Proteomes" id="UP000534286"/>
    </source>
</evidence>
<comment type="caution">
    <text evidence="1">The sequence shown here is derived from an EMBL/GenBank/DDBJ whole genome shotgun (WGS) entry which is preliminary data.</text>
</comment>
<dbReference type="Proteomes" id="UP000534286">
    <property type="component" value="Unassembled WGS sequence"/>
</dbReference>
<dbReference type="EMBL" id="JACHJU010000003">
    <property type="protein sequence ID" value="MBB4942452.1"/>
    <property type="molecule type" value="Genomic_DNA"/>
</dbReference>
<reference evidence="1 2" key="1">
    <citation type="submission" date="2020-08" db="EMBL/GenBank/DDBJ databases">
        <title>Sequencing the genomes of 1000 actinobacteria strains.</title>
        <authorList>
            <person name="Klenk H.-P."/>
        </authorList>
    </citation>
    <scope>NUCLEOTIDE SEQUENCE [LARGE SCALE GENOMIC DNA]</scope>
    <source>
        <strain evidence="1 2">DSM 43023</strain>
    </source>
</reference>
<dbReference type="AlphaFoldDB" id="A0A7W7S2E1"/>
<protein>
    <submittedName>
        <fullName evidence="1">Uncharacterized protein</fullName>
    </submittedName>
</protein>
<sequence>MSTADSTTDRDPQLANARDYWLGWGSADRSDGDLTLYRSGVANPQLNGVPRVGHHSSPEAAVVLARRT</sequence>
<proteinExistence type="predicted"/>
<accession>A0A7W7S2E1</accession>